<dbReference type="Gene3D" id="1.10.45.10">
    <property type="entry name" value="Vanillyl-alcohol Oxidase, Chain A, domain 4"/>
    <property type="match status" value="1"/>
</dbReference>
<proteinExistence type="inferred from homology"/>
<dbReference type="InterPro" id="IPR016166">
    <property type="entry name" value="FAD-bd_PCMH"/>
</dbReference>
<dbReference type="SUPFAM" id="SSF55103">
    <property type="entry name" value="FAD-linked oxidases, C-terminal domain"/>
    <property type="match status" value="1"/>
</dbReference>
<protein>
    <recommendedName>
        <fullName evidence="7">D-lactate dehydrogenase (cytochrome)</fullName>
        <ecNumber evidence="7">1.1.2.4</ecNumber>
    </recommendedName>
</protein>
<keyword evidence="4" id="KW-0274">FAD</keyword>
<dbReference type="PANTHER" id="PTHR11748">
    <property type="entry name" value="D-LACTATE DEHYDROGENASE"/>
    <property type="match status" value="1"/>
</dbReference>
<evidence type="ECO:0000313" key="10">
    <source>
        <dbReference type="Proteomes" id="UP000199598"/>
    </source>
</evidence>
<comment type="caution">
    <text evidence="9">The sequence shown here is derived from an EMBL/GenBank/DDBJ whole genome shotgun (WGS) entry which is preliminary data.</text>
</comment>
<evidence type="ECO:0000259" key="8">
    <source>
        <dbReference type="PROSITE" id="PS51387"/>
    </source>
</evidence>
<evidence type="ECO:0000256" key="5">
    <source>
        <dbReference type="ARBA" id="ARBA00022946"/>
    </source>
</evidence>
<keyword evidence="3" id="KW-0285">Flavoprotein</keyword>
<dbReference type="Pfam" id="PF01565">
    <property type="entry name" value="FAD_binding_4"/>
    <property type="match status" value="1"/>
</dbReference>
<dbReference type="InterPro" id="IPR036318">
    <property type="entry name" value="FAD-bd_PCMH-like_sf"/>
</dbReference>
<evidence type="ECO:0000256" key="4">
    <source>
        <dbReference type="ARBA" id="ARBA00022827"/>
    </source>
</evidence>
<dbReference type="EC" id="1.1.2.4" evidence="7"/>
<keyword evidence="10" id="KW-1185">Reference proteome</keyword>
<dbReference type="SUPFAM" id="SSF56176">
    <property type="entry name" value="FAD-binding/transporter-associated domain-like"/>
    <property type="match status" value="1"/>
</dbReference>
<dbReference type="RefSeq" id="WP_093517958.1">
    <property type="nucleotide sequence ID" value="NZ_FOSK01000003.1"/>
</dbReference>
<accession>A0A1I3XN65</accession>
<dbReference type="EMBL" id="FOSK01000003">
    <property type="protein sequence ID" value="SFK21004.1"/>
    <property type="molecule type" value="Genomic_DNA"/>
</dbReference>
<evidence type="ECO:0000256" key="6">
    <source>
        <dbReference type="ARBA" id="ARBA00023002"/>
    </source>
</evidence>
<sequence length="473" mass="50440">MSLTGMQLNVTRNAEGIDKAIAFLSEKFGDRCQTSMSLREQHGHTTSWLPNQPPDAVVFAQSTEEVSEIVKLCADLHVPIIPFGSGSSLEGHLNAPGGGISLDLSQMNEVVSVHAEDLDCVVQPGVTRKQLNAYLRDTGLFFPIDPGADATIGGMTATRASGTNAVLYGTMKDMVLALTVVMPDGTIVKTGSRAKKSSAGYDLTRLMVGSEGTLGVITEITLKLKGIPEAISGGIASFDSIADCCNTVIEAVQYGIPVARMELLDTLTVQSVNAYSKLDLPESPLLLVEFHGSEAGVREQAERFGEIAAENSLKKFEWATDPEERNKLWAARHDAYWAGLGLAPERTGLSTDVCVPISRLADCVTATHDDIEENGLIGPIVGHVGDGNFHVLVLTDLTDPEDIAKSEAFVERLNYRAIELGGTCTGEHGVGQGKMKYLPKEHGAGVAVMAAIKRSLDPLNIMNPGKIVALDTE</sequence>
<dbReference type="PROSITE" id="PS51387">
    <property type="entry name" value="FAD_PCMH"/>
    <property type="match status" value="1"/>
</dbReference>
<dbReference type="PANTHER" id="PTHR11748:SF111">
    <property type="entry name" value="D-LACTATE DEHYDROGENASE, MITOCHONDRIAL-RELATED"/>
    <property type="match status" value="1"/>
</dbReference>
<evidence type="ECO:0000256" key="3">
    <source>
        <dbReference type="ARBA" id="ARBA00022630"/>
    </source>
</evidence>
<name>A0A1I3XN65_9HYPH</name>
<comment type="cofactor">
    <cofactor evidence="1">
        <name>FAD</name>
        <dbReference type="ChEBI" id="CHEBI:57692"/>
    </cofactor>
</comment>
<dbReference type="InterPro" id="IPR016171">
    <property type="entry name" value="Vanillyl_alc_oxidase_C-sub2"/>
</dbReference>
<dbReference type="InterPro" id="IPR016169">
    <property type="entry name" value="FAD-bd_PCMH_sub2"/>
</dbReference>
<gene>
    <name evidence="9" type="ORF">SAMN04488518_10345</name>
</gene>
<evidence type="ECO:0000256" key="7">
    <source>
        <dbReference type="ARBA" id="ARBA00038897"/>
    </source>
</evidence>
<dbReference type="Proteomes" id="UP000199598">
    <property type="component" value="Unassembled WGS sequence"/>
</dbReference>
<reference evidence="9 10" key="1">
    <citation type="submission" date="2016-10" db="EMBL/GenBank/DDBJ databases">
        <authorList>
            <person name="Varghese N."/>
            <person name="Submissions S."/>
        </authorList>
    </citation>
    <scope>NUCLEOTIDE SEQUENCE [LARGE SCALE GENOMIC DNA]</scope>
    <source>
        <strain evidence="9 10">DSM 16392</strain>
    </source>
</reference>
<evidence type="ECO:0000313" key="9">
    <source>
        <dbReference type="EMBL" id="SFK21004.1"/>
    </source>
</evidence>
<organism evidence="9 10">
    <name type="scientific">Pseudovibrio ascidiaceicola</name>
    <dbReference type="NCBI Taxonomy" id="285279"/>
    <lineage>
        <taxon>Bacteria</taxon>
        <taxon>Pseudomonadati</taxon>
        <taxon>Pseudomonadota</taxon>
        <taxon>Alphaproteobacteria</taxon>
        <taxon>Hyphomicrobiales</taxon>
        <taxon>Stappiaceae</taxon>
        <taxon>Pseudovibrio</taxon>
    </lineage>
</organism>
<evidence type="ECO:0000256" key="2">
    <source>
        <dbReference type="ARBA" id="ARBA00008000"/>
    </source>
</evidence>
<dbReference type="Gene3D" id="3.30.70.2740">
    <property type="match status" value="1"/>
</dbReference>
<feature type="domain" description="FAD-binding PCMH-type" evidence="8">
    <location>
        <begin position="50"/>
        <end position="227"/>
    </location>
</feature>
<dbReference type="InterPro" id="IPR016164">
    <property type="entry name" value="FAD-linked_Oxase-like_C"/>
</dbReference>
<dbReference type="InterPro" id="IPR006094">
    <property type="entry name" value="Oxid_FAD_bind_N"/>
</dbReference>
<keyword evidence="6" id="KW-0560">Oxidoreductase</keyword>
<dbReference type="Pfam" id="PF02913">
    <property type="entry name" value="FAD-oxidase_C"/>
    <property type="match status" value="1"/>
</dbReference>
<keyword evidence="5" id="KW-0809">Transit peptide</keyword>
<evidence type="ECO:0000256" key="1">
    <source>
        <dbReference type="ARBA" id="ARBA00001974"/>
    </source>
</evidence>
<comment type="similarity">
    <text evidence="2">Belongs to the FAD-binding oxidoreductase/transferase type 4 family.</text>
</comment>
<dbReference type="Gene3D" id="3.30.465.10">
    <property type="match status" value="1"/>
</dbReference>
<dbReference type="InterPro" id="IPR004113">
    <property type="entry name" value="FAD-bd_oxidored_4_C"/>
</dbReference>